<organism evidence="1 2">
    <name type="scientific">Sulfurimonas marina</name>
    <dbReference type="NCBI Taxonomy" id="2590551"/>
    <lineage>
        <taxon>Bacteria</taxon>
        <taxon>Pseudomonadati</taxon>
        <taxon>Campylobacterota</taxon>
        <taxon>Epsilonproteobacteria</taxon>
        <taxon>Campylobacterales</taxon>
        <taxon>Sulfurimonadaceae</taxon>
        <taxon>Sulfurimonas</taxon>
    </lineage>
</organism>
<sequence>MIKFLLFFMPVLLLGERIYDSTLSPENKEAMNNPKIKCRMVCDKKLYRQQEIAEAISFYKRSKEYKFETNQTKEN</sequence>
<keyword evidence="2" id="KW-1185">Reference proteome</keyword>
<reference evidence="1 2" key="1">
    <citation type="submission" date="2019-06" db="EMBL/GenBank/DDBJ databases">
        <title>Sulfurimonas gotlandica sp. nov., a chemoautotrophic and psychrotolerant epsilonproteobacterium isolated from a pelagic redoxcline, and an emended description of the genus Sulfurimonas.</title>
        <authorList>
            <person name="Wang S."/>
            <person name="Jiang L."/>
            <person name="Shao Z."/>
        </authorList>
    </citation>
    <scope>NUCLEOTIDE SEQUENCE [LARGE SCALE GENOMIC DNA]</scope>
    <source>
        <strain evidence="1 2">B2</strain>
    </source>
</reference>
<gene>
    <name evidence="1" type="ORF">FJR03_00160</name>
</gene>
<dbReference type="EMBL" id="CP041165">
    <property type="protein sequence ID" value="QOP40237.1"/>
    <property type="molecule type" value="Genomic_DNA"/>
</dbReference>
<proteinExistence type="predicted"/>
<evidence type="ECO:0000313" key="1">
    <source>
        <dbReference type="EMBL" id="QOP40237.1"/>
    </source>
</evidence>
<evidence type="ECO:0000313" key="2">
    <source>
        <dbReference type="Proteomes" id="UP000593910"/>
    </source>
</evidence>
<dbReference type="Proteomes" id="UP000593910">
    <property type="component" value="Chromosome"/>
</dbReference>
<dbReference type="KEGG" id="smax:FJR03_00160"/>
<dbReference type="AlphaFoldDB" id="A0A7M3V904"/>
<name>A0A7M3V904_9BACT</name>
<protein>
    <submittedName>
        <fullName evidence="1">Uncharacterized protein</fullName>
    </submittedName>
</protein>
<accession>A0A7M3V904</accession>